<protein>
    <submittedName>
        <fullName evidence="4">T9SS type A sorting domain-containing protein</fullName>
    </submittedName>
</protein>
<evidence type="ECO:0000313" key="5">
    <source>
        <dbReference type="Proteomes" id="UP000682802"/>
    </source>
</evidence>
<dbReference type="InterPro" id="IPR046780">
    <property type="entry name" value="aBig_2"/>
</dbReference>
<dbReference type="InterPro" id="IPR026444">
    <property type="entry name" value="Secre_tail"/>
</dbReference>
<dbReference type="Proteomes" id="UP000682802">
    <property type="component" value="Chromosome 2"/>
</dbReference>
<accession>A0ABX8H1D6</accession>
<feature type="domain" description="Atrophied bacterial Ig" evidence="3">
    <location>
        <begin position="898"/>
        <end position="981"/>
    </location>
</feature>
<evidence type="ECO:0000256" key="1">
    <source>
        <dbReference type="SAM" id="SignalP"/>
    </source>
</evidence>
<dbReference type="NCBIfam" id="TIGR04183">
    <property type="entry name" value="Por_Secre_tail"/>
    <property type="match status" value="1"/>
</dbReference>
<gene>
    <name evidence="4" type="ORF">KM029_23110</name>
</gene>
<feature type="domain" description="Atrophied bacterial Ig" evidence="3">
    <location>
        <begin position="446"/>
        <end position="533"/>
    </location>
</feature>
<feature type="domain" description="Atrophied bacterial Ig" evidence="3">
    <location>
        <begin position="718"/>
        <end position="801"/>
    </location>
</feature>
<name>A0ABX8H1D6_9BACT</name>
<dbReference type="Pfam" id="PF20578">
    <property type="entry name" value="aBig_2"/>
    <property type="match status" value="7"/>
</dbReference>
<feature type="domain" description="Atrophied bacterial Ig" evidence="3">
    <location>
        <begin position="542"/>
        <end position="619"/>
    </location>
</feature>
<dbReference type="SUPFAM" id="SSF49785">
    <property type="entry name" value="Galactose-binding domain-like"/>
    <property type="match status" value="1"/>
</dbReference>
<proteinExistence type="predicted"/>
<feature type="chain" id="PRO_5046248373" evidence="1">
    <location>
        <begin position="22"/>
        <end position="1065"/>
    </location>
</feature>
<reference evidence="4 5" key="1">
    <citation type="submission" date="2021-05" db="EMBL/GenBank/DDBJ databases">
        <title>Comparative genomic studies on the polysaccharide-degrading batcterial strains of the Flammeovirga genus.</title>
        <authorList>
            <person name="Zewei F."/>
            <person name="Zheng Z."/>
            <person name="Yu L."/>
            <person name="Ruyue G."/>
            <person name="Yanhong M."/>
            <person name="Yuanyuan C."/>
            <person name="Jingyan G."/>
            <person name="Wenjun H."/>
        </authorList>
    </citation>
    <scope>NUCLEOTIDE SEQUENCE [LARGE SCALE GENOMIC DNA]</scope>
    <source>
        <strain evidence="4 5">YS10</strain>
    </source>
</reference>
<dbReference type="EMBL" id="CP076129">
    <property type="protein sequence ID" value="QWG09499.1"/>
    <property type="molecule type" value="Genomic_DNA"/>
</dbReference>
<organism evidence="4 5">
    <name type="scientific">Flammeovirga kamogawensis</name>
    <dbReference type="NCBI Taxonomy" id="373891"/>
    <lineage>
        <taxon>Bacteria</taxon>
        <taxon>Pseudomonadati</taxon>
        <taxon>Bacteroidota</taxon>
        <taxon>Cytophagia</taxon>
        <taxon>Cytophagales</taxon>
        <taxon>Flammeovirgaceae</taxon>
        <taxon>Flammeovirga</taxon>
    </lineage>
</organism>
<evidence type="ECO:0000259" key="2">
    <source>
        <dbReference type="Pfam" id="PF18962"/>
    </source>
</evidence>
<feature type="domain" description="Atrophied bacterial Ig" evidence="3">
    <location>
        <begin position="190"/>
        <end position="273"/>
    </location>
</feature>
<feature type="signal peptide" evidence="1">
    <location>
        <begin position="1"/>
        <end position="21"/>
    </location>
</feature>
<dbReference type="RefSeq" id="WP_158631194.1">
    <property type="nucleotide sequence ID" value="NZ_CP076129.1"/>
</dbReference>
<dbReference type="InterPro" id="IPR008979">
    <property type="entry name" value="Galactose-bd-like_sf"/>
</dbReference>
<evidence type="ECO:0000313" key="4">
    <source>
        <dbReference type="EMBL" id="QWG09499.1"/>
    </source>
</evidence>
<feature type="domain" description="Atrophied bacterial Ig" evidence="3">
    <location>
        <begin position="628"/>
        <end position="710"/>
    </location>
</feature>
<keyword evidence="1" id="KW-0732">Signal</keyword>
<dbReference type="Pfam" id="PF18962">
    <property type="entry name" value="Por_Secre_tail"/>
    <property type="match status" value="1"/>
</dbReference>
<keyword evidence="5" id="KW-1185">Reference proteome</keyword>
<sequence length="1065" mass="114642">MKLITTSLIVFFSLLQFIATAQDNLITNPGFETDFTANWEVTSKNTEFTPSTVTHIFNGTNALQMVLPDDNPSLPNAQLRSIGYASFTTPLTEATTFSISVDAYADKDMTVRFMLQSEKAGIKELSSNLSVSTNNQTLTTTITLTPTEALPSLSDWQLLLQMGGNTGTLVVDNISLVQEAEKTDEELAQEAIDAIAINFNSIDPQDGNGILYSITLPTEGEHASTINWASSNENSIATDGKVMRGAALEEVTMTATVTIGTTTLTKDFVITVLPLTVEGGNMIVSNANFNDGLTAWSAAFNTDQVNEGDFTFTSITHKENGSLAAQFDITNGGVTFANLVTRTVYYPFNETTTVPVFYEITSDIYASEEAKLRYQFSGKDIENVSQNINTDFFFVGEEVETITKIIEAPADLVSWRLLLQVGGNTGQIVYDNVIVKEIETNVGQVTLTKEALKLVLADGDDVDNVTQNFTVDITDTNNYGTTITWEADNDVVSFDGANATLLPSSTDQIVKLKATIEKEGFTEVRNFTVTVLATDEQKLIDATAALEIEFAEGDTEALITTNVTLPLESLFETTVTWQSENANISTEGVVSLTSEEVTGKLTATVTLGELTQTKEFELTTDRNNEAKVEEAKTSIAITFAEEETADNVTSNLELPTTGLNNTTVTWEANNEAISSDGTVTRASTDQEVELTATISLGEVFTTTTFIVTVLGDDAIALTEAKDALEIVYAEGESASNVVSDITLAATGFHNATITWTSTHEEVITTSGTVSRQQLSTDVVVEATLVIGDLSATKSFTLTVISNEQELVNEAKETLEITYAEGDNASTVTKNITLTNTADNNTTVTWVSDNETVITATGEVTIPLSDKDVMLTATLTLGESTATKTFTVKVIGNAVVLLSEAKEALVITYADGEDATTVTQNITLVDEGENNATVTWSSSNEEVISTSGVVTQSFADQMIDLTATLLLGDETTTKVFSVTVMKTEAPTAVEDTKVAVKVWPNPSQDKINITSETPIKTLQIYNLTGQLVYVLPTALIGNTTQVDISGLTNGNYILRVNGGHKTFIKQ</sequence>
<dbReference type="Gene3D" id="2.60.120.260">
    <property type="entry name" value="Galactose-binding domain-like"/>
    <property type="match status" value="2"/>
</dbReference>
<evidence type="ECO:0000259" key="3">
    <source>
        <dbReference type="Pfam" id="PF20578"/>
    </source>
</evidence>
<feature type="domain" description="Secretion system C-terminal sorting" evidence="2">
    <location>
        <begin position="997"/>
        <end position="1064"/>
    </location>
</feature>
<feature type="domain" description="Atrophied bacterial Ig" evidence="3">
    <location>
        <begin position="807"/>
        <end position="890"/>
    </location>
</feature>